<dbReference type="EMBL" id="AUZZ01002195">
    <property type="protein sequence ID" value="EQD61299.1"/>
    <property type="molecule type" value="Genomic_DNA"/>
</dbReference>
<comment type="caution">
    <text evidence="6">The sequence shown here is derived from an EMBL/GenBank/DDBJ whole genome shotgun (WGS) entry which is preliminary data.</text>
</comment>
<feature type="region of interest" description="Disordered" evidence="4">
    <location>
        <begin position="63"/>
        <end position="82"/>
    </location>
</feature>
<organism evidence="6">
    <name type="scientific">mine drainage metagenome</name>
    <dbReference type="NCBI Taxonomy" id="410659"/>
    <lineage>
        <taxon>unclassified sequences</taxon>
        <taxon>metagenomes</taxon>
        <taxon>ecological metagenomes</taxon>
    </lineage>
</organism>
<reference evidence="6" key="1">
    <citation type="submission" date="2013-08" db="EMBL/GenBank/DDBJ databases">
        <authorList>
            <person name="Mendez C."/>
            <person name="Richter M."/>
            <person name="Ferrer M."/>
            <person name="Sanchez J."/>
        </authorList>
    </citation>
    <scope>NUCLEOTIDE SEQUENCE</scope>
</reference>
<keyword evidence="1" id="KW-0808">Transferase</keyword>
<evidence type="ECO:0000256" key="3">
    <source>
        <dbReference type="ARBA" id="ARBA00022840"/>
    </source>
</evidence>
<evidence type="ECO:0000256" key="2">
    <source>
        <dbReference type="ARBA" id="ARBA00022741"/>
    </source>
</evidence>
<feature type="non-terminal residue" evidence="6">
    <location>
        <position position="238"/>
    </location>
</feature>
<dbReference type="AlphaFoldDB" id="T1C7I5"/>
<accession>T1C7I5</accession>
<dbReference type="Pfam" id="PF18085">
    <property type="entry name" value="Mak_N_cap"/>
    <property type="match status" value="1"/>
</dbReference>
<feature type="domain" description="Maltokinase N-terminal cap" evidence="5">
    <location>
        <begin position="15"/>
        <end position="72"/>
    </location>
</feature>
<proteinExistence type="predicted"/>
<keyword evidence="2" id="KW-0547">Nucleotide-binding</keyword>
<evidence type="ECO:0000259" key="5">
    <source>
        <dbReference type="Pfam" id="PF18085"/>
    </source>
</evidence>
<evidence type="ECO:0000256" key="1">
    <source>
        <dbReference type="ARBA" id="ARBA00022679"/>
    </source>
</evidence>
<evidence type="ECO:0000313" key="6">
    <source>
        <dbReference type="EMBL" id="EQD61299.1"/>
    </source>
</evidence>
<evidence type="ECO:0000256" key="4">
    <source>
        <dbReference type="SAM" id="MobiDB-lite"/>
    </source>
</evidence>
<gene>
    <name evidence="6" type="ORF">B2A_03281</name>
</gene>
<keyword evidence="3" id="KW-0067">ATP-binding</keyword>
<dbReference type="GO" id="GO:0016740">
    <property type="term" value="F:transferase activity"/>
    <property type="evidence" value="ECO:0007669"/>
    <property type="project" value="UniProtKB-KW"/>
</dbReference>
<protein>
    <submittedName>
        <fullName evidence="6">Trehalose synthase</fullName>
    </submittedName>
</protein>
<dbReference type="GO" id="GO:0005524">
    <property type="term" value="F:ATP binding"/>
    <property type="evidence" value="ECO:0007669"/>
    <property type="project" value="UniProtKB-KW"/>
</dbReference>
<reference evidence="6" key="2">
    <citation type="journal article" date="2014" name="ISME J.">
        <title>Microbial stratification in low pH oxic and suboxic macroscopic growths along an acid mine drainage.</title>
        <authorList>
            <person name="Mendez-Garcia C."/>
            <person name="Mesa V."/>
            <person name="Sprenger R.R."/>
            <person name="Richter M."/>
            <person name="Diez M.S."/>
            <person name="Solano J."/>
            <person name="Bargiela R."/>
            <person name="Golyshina O.V."/>
            <person name="Manteca A."/>
            <person name="Ramos J.L."/>
            <person name="Gallego J.R."/>
            <person name="Llorente I."/>
            <person name="Martins Dos Santos V.A."/>
            <person name="Jensen O.N."/>
            <person name="Pelaez A.I."/>
            <person name="Sanchez J."/>
            <person name="Ferrer M."/>
        </authorList>
    </citation>
    <scope>NUCLEOTIDE SEQUENCE</scope>
</reference>
<sequence length="238" mass="26329">MAADESPGPGAWGEYLKDQRWFAGKGRRIVSVDPWDSIDVGEPRQRFGYRLIEVGYDSAPPERYALGLPSADDRGDSPREVGQTPARVRALLAAIAEQRTVDGVHGRLEFSSDATDPPLSGDVTDESIVEVRGEQSNRSTRVGDRWMLKEYRQLQPGPNPDRELPRALIRAGFGRVPRPVGGAVYRRGGVDPIDLISVTEFVPNRGDGWAVWGRWLRETPSDRIESMLAPEAEGIGRL</sequence>
<dbReference type="InterPro" id="IPR040999">
    <property type="entry name" value="Mak_N_cap"/>
</dbReference>
<name>T1C7I5_9ZZZZ</name>